<feature type="domain" description="Cas12f1-like TNB" evidence="7">
    <location>
        <begin position="334"/>
        <end position="399"/>
    </location>
</feature>
<dbReference type="Pfam" id="PF07282">
    <property type="entry name" value="Cas12f1-like_TNB"/>
    <property type="match status" value="1"/>
</dbReference>
<organism evidence="9 10">
    <name type="scientific">Natronorubrum daqingense</name>
    <dbReference type="NCBI Taxonomy" id="588898"/>
    <lineage>
        <taxon>Archaea</taxon>
        <taxon>Methanobacteriati</taxon>
        <taxon>Methanobacteriota</taxon>
        <taxon>Stenosarchaea group</taxon>
        <taxon>Halobacteria</taxon>
        <taxon>Halobacteriales</taxon>
        <taxon>Natrialbaceae</taxon>
        <taxon>Natronorubrum</taxon>
    </lineage>
</organism>
<protein>
    <submittedName>
        <fullName evidence="9">Putative transposase</fullName>
    </submittedName>
</protein>
<keyword evidence="10" id="KW-1185">Reference proteome</keyword>
<reference evidence="9 10" key="2">
    <citation type="submission" date="2017-01" db="EMBL/GenBank/DDBJ databases">
        <authorList>
            <person name="Mah S.A."/>
            <person name="Swanson W.J."/>
            <person name="Moy G.W."/>
            <person name="Vacquier V.D."/>
        </authorList>
    </citation>
    <scope>NUCLEOTIDE SEQUENCE [LARGE SCALE GENOMIC DNA]</scope>
    <source>
        <strain evidence="9 10">CGMCC 1.8909</strain>
    </source>
</reference>
<geneLocation type="plasmid" evidence="8">
    <name>unnamed2</name>
</geneLocation>
<evidence type="ECO:0000313" key="8">
    <source>
        <dbReference type="EMBL" id="APX98631.1"/>
    </source>
</evidence>
<dbReference type="GO" id="GO:0032196">
    <property type="term" value="P:transposition"/>
    <property type="evidence" value="ECO:0007669"/>
    <property type="project" value="UniProtKB-KW"/>
</dbReference>
<keyword evidence="3" id="KW-0238">DNA-binding</keyword>
<evidence type="ECO:0000256" key="3">
    <source>
        <dbReference type="ARBA" id="ARBA00023125"/>
    </source>
</evidence>
<dbReference type="OrthoDB" id="295419at2157"/>
<gene>
    <name evidence="8" type="ORF">BB347_18230</name>
    <name evidence="9" type="ORF">SAMN05421809_3662</name>
</gene>
<accession>A0A1N7G1M9</accession>
<feature type="domain" description="Probable transposase IS891/IS1136/IS1341" evidence="6">
    <location>
        <begin position="209"/>
        <end position="315"/>
    </location>
</feature>
<comment type="similarity">
    <text evidence="1">In the C-terminal section; belongs to the transposase 35 family.</text>
</comment>
<keyword evidence="8" id="KW-0614">Plasmid</keyword>
<feature type="region of interest" description="Disordered" evidence="5">
    <location>
        <begin position="411"/>
        <end position="473"/>
    </location>
</feature>
<evidence type="ECO:0000259" key="6">
    <source>
        <dbReference type="Pfam" id="PF01385"/>
    </source>
</evidence>
<evidence type="ECO:0000256" key="2">
    <source>
        <dbReference type="ARBA" id="ARBA00022578"/>
    </source>
</evidence>
<evidence type="ECO:0000313" key="10">
    <source>
        <dbReference type="Proteomes" id="UP000185687"/>
    </source>
</evidence>
<dbReference type="GO" id="GO:0003677">
    <property type="term" value="F:DNA binding"/>
    <property type="evidence" value="ECO:0007669"/>
    <property type="project" value="UniProtKB-KW"/>
</dbReference>
<dbReference type="Proteomes" id="UP000187321">
    <property type="component" value="Plasmid unnamed2"/>
</dbReference>
<evidence type="ECO:0000313" key="11">
    <source>
        <dbReference type="Proteomes" id="UP000187321"/>
    </source>
</evidence>
<dbReference type="RefSeq" id="WP_076584093.1">
    <property type="nucleotide sequence ID" value="NZ_CP019329.1"/>
</dbReference>
<dbReference type="Pfam" id="PF01385">
    <property type="entry name" value="OrfB_IS605"/>
    <property type="match status" value="1"/>
</dbReference>
<dbReference type="Proteomes" id="UP000185687">
    <property type="component" value="Unassembled WGS sequence"/>
</dbReference>
<proteinExistence type="inferred from homology"/>
<keyword evidence="2" id="KW-0815">Transposition</keyword>
<evidence type="ECO:0000256" key="1">
    <source>
        <dbReference type="ARBA" id="ARBA00008761"/>
    </source>
</evidence>
<dbReference type="AlphaFoldDB" id="A0A1N7G1M9"/>
<dbReference type="EMBL" id="FTNP01000008">
    <property type="protein sequence ID" value="SIS06414.1"/>
    <property type="molecule type" value="Genomic_DNA"/>
</dbReference>
<reference evidence="8 11" key="1">
    <citation type="submission" date="2017-01" db="EMBL/GenBank/DDBJ databases">
        <title>Complete genome sequence of Haloterrigena daqingensis type strain (JX313T).</title>
        <authorList>
            <person name="Shuang W."/>
        </authorList>
    </citation>
    <scope>NUCLEOTIDE SEQUENCE [LARGE SCALE GENOMIC DNA]</scope>
    <source>
        <strain evidence="11">JX313</strain>
        <strain evidence="8">JX313T</strain>
        <plasmid evidence="11">Plasmid unnamed2</plasmid>
        <plasmid evidence="8">unnamed2</plasmid>
    </source>
</reference>
<name>A0A1N7G1M9_9EURY</name>
<dbReference type="KEGG" id="hda:BB347_18230"/>
<evidence type="ECO:0000256" key="4">
    <source>
        <dbReference type="ARBA" id="ARBA00023172"/>
    </source>
</evidence>
<dbReference type="GeneID" id="30957923"/>
<keyword evidence="4" id="KW-0233">DNA recombination</keyword>
<dbReference type="EMBL" id="CP019329">
    <property type="protein sequence ID" value="APX98631.1"/>
    <property type="molecule type" value="Genomic_DNA"/>
</dbReference>
<dbReference type="InterPro" id="IPR001959">
    <property type="entry name" value="Transposase"/>
</dbReference>
<evidence type="ECO:0000313" key="9">
    <source>
        <dbReference type="EMBL" id="SIS06414.1"/>
    </source>
</evidence>
<dbReference type="GO" id="GO:0006310">
    <property type="term" value="P:DNA recombination"/>
    <property type="evidence" value="ECO:0007669"/>
    <property type="project" value="UniProtKB-KW"/>
</dbReference>
<sequence>MAATNEEERTRTNTFALAPKAEWKKVCLIELLDSAAALVNIVTYHRRQTYFDDDQTRSDVWNAITKTEIRNRFRPVLGRAITDKMLDKCDEQWDAFFEQLDDYYDGEREDKPGVPGYWKDDGKRVLKACIRNDAYTVEWGEHSRIELALGSELKEKYGIPLNQRIRVPIKGNPQYDGHGGRLELVYDRSTESFTAKQPVTFLHDTTRATDSSDEGCVAAVDVGANNFVAVTTTQGHQRVFHARPLFDRFNHYTERIAELQSQLPENADSSQLIEKLYDKRTSHRNHAQDALVRHLARLFSEWGVEAVYVGKLDDVREKHWSATVNEKTDLFWAHGRFRRRMQTVLEEECGVSVEEKSEAGTSSQCPRCDEGTHVSRNGDVFQCGGCGFEGHSDVVGSENFLQSVVDGDVDLTGERPMARPVDSGQNGPERGHRKVPRLEWNDHCWRQRGHATKEEPTNRSTRKGNLASESGTA</sequence>
<dbReference type="InterPro" id="IPR010095">
    <property type="entry name" value="Cas12f1-like_TNB"/>
</dbReference>
<evidence type="ECO:0000259" key="7">
    <source>
        <dbReference type="Pfam" id="PF07282"/>
    </source>
</evidence>
<feature type="compositionally biased region" description="Basic and acidic residues" evidence="5">
    <location>
        <begin position="436"/>
        <end position="457"/>
    </location>
</feature>
<evidence type="ECO:0000256" key="5">
    <source>
        <dbReference type="SAM" id="MobiDB-lite"/>
    </source>
</evidence>